<sequence length="62" mass="7143">MTDRLDRLGVDLVLRLGEQNTPRPCVTDDCEHDADYYVLSDDVLSEYTCEQHLEETVERAQA</sequence>
<keyword evidence="2" id="KW-1185">Reference proteome</keyword>
<accession>A0ABD5V7D2</accession>
<dbReference type="Proteomes" id="UP001596312">
    <property type="component" value="Unassembled WGS sequence"/>
</dbReference>
<dbReference type="RefSeq" id="WP_340605558.1">
    <property type="nucleotide sequence ID" value="NZ_JBBMXV010000006.1"/>
</dbReference>
<dbReference type="AlphaFoldDB" id="A0ABD5V7D2"/>
<organism evidence="1 2">
    <name type="scientific">Halalkalicoccus tibetensis</name>
    <dbReference type="NCBI Taxonomy" id="175632"/>
    <lineage>
        <taxon>Archaea</taxon>
        <taxon>Methanobacteriati</taxon>
        <taxon>Methanobacteriota</taxon>
        <taxon>Stenosarchaea group</taxon>
        <taxon>Halobacteria</taxon>
        <taxon>Halobacteriales</taxon>
        <taxon>Halococcaceae</taxon>
        <taxon>Halalkalicoccus</taxon>
    </lineage>
</organism>
<comment type="caution">
    <text evidence="1">The sequence shown here is derived from an EMBL/GenBank/DDBJ whole genome shotgun (WGS) entry which is preliminary data.</text>
</comment>
<reference evidence="1 2" key="1">
    <citation type="journal article" date="2019" name="Int. J. Syst. Evol. Microbiol.">
        <title>The Global Catalogue of Microorganisms (GCM) 10K type strain sequencing project: providing services to taxonomists for standard genome sequencing and annotation.</title>
        <authorList>
            <consortium name="The Broad Institute Genomics Platform"/>
            <consortium name="The Broad Institute Genome Sequencing Center for Infectious Disease"/>
            <person name="Wu L."/>
            <person name="Ma J."/>
        </authorList>
    </citation>
    <scope>NUCLEOTIDE SEQUENCE [LARGE SCALE GENOMIC DNA]</scope>
    <source>
        <strain evidence="1 2">CGMCC 1.3240</strain>
    </source>
</reference>
<evidence type="ECO:0000313" key="2">
    <source>
        <dbReference type="Proteomes" id="UP001596312"/>
    </source>
</evidence>
<gene>
    <name evidence="1" type="ORF">ACFQGH_17450</name>
</gene>
<dbReference type="EMBL" id="JBHSXQ010000006">
    <property type="protein sequence ID" value="MFC6906979.1"/>
    <property type="molecule type" value="Genomic_DNA"/>
</dbReference>
<name>A0ABD5V7D2_9EURY</name>
<proteinExistence type="predicted"/>
<evidence type="ECO:0000313" key="1">
    <source>
        <dbReference type="EMBL" id="MFC6906979.1"/>
    </source>
</evidence>
<protein>
    <submittedName>
        <fullName evidence="1">Uncharacterized protein</fullName>
    </submittedName>
</protein>